<dbReference type="InterPro" id="IPR004365">
    <property type="entry name" value="NA-bd_OB_tRNA"/>
</dbReference>
<keyword evidence="7 8" id="KW-0030">Aminoacyl-tRNA synthetase</keyword>
<dbReference type="RefSeq" id="WP_090728069.1">
    <property type="nucleotide sequence ID" value="NZ_FOOU01000006.1"/>
</dbReference>
<evidence type="ECO:0000313" key="10">
    <source>
        <dbReference type="EMBL" id="SFG42714.1"/>
    </source>
</evidence>
<dbReference type="SUPFAM" id="SSF50249">
    <property type="entry name" value="Nucleic acid-binding proteins"/>
    <property type="match status" value="1"/>
</dbReference>
<evidence type="ECO:0000256" key="6">
    <source>
        <dbReference type="ARBA" id="ARBA00022917"/>
    </source>
</evidence>
<keyword evidence="11" id="KW-1185">Reference proteome</keyword>
<feature type="binding site" evidence="8">
    <location>
        <begin position="219"/>
        <end position="221"/>
    </location>
    <ligand>
        <name>ATP</name>
        <dbReference type="ChEBI" id="CHEBI:30616"/>
    </ligand>
</feature>
<feature type="binding site" evidence="8">
    <location>
        <position position="173"/>
    </location>
    <ligand>
        <name>L-aspartate</name>
        <dbReference type="ChEBI" id="CHEBI:29991"/>
    </ligand>
</feature>
<dbReference type="InterPro" id="IPR006195">
    <property type="entry name" value="aa-tRNA-synth_II"/>
</dbReference>
<dbReference type="PROSITE" id="PS50862">
    <property type="entry name" value="AA_TRNA_LIGASE_II"/>
    <property type="match status" value="1"/>
</dbReference>
<accession>A0A1I2RPW7</accession>
<name>A0A1I2RPW7_9GAMM</name>
<dbReference type="InterPro" id="IPR045864">
    <property type="entry name" value="aa-tRNA-synth_II/BPL/LPL"/>
</dbReference>
<organism evidence="10 11">
    <name type="scientific">Neptunomonas qingdaonensis</name>
    <dbReference type="NCBI Taxonomy" id="1045558"/>
    <lineage>
        <taxon>Bacteria</taxon>
        <taxon>Pseudomonadati</taxon>
        <taxon>Pseudomonadota</taxon>
        <taxon>Gammaproteobacteria</taxon>
        <taxon>Oceanospirillales</taxon>
        <taxon>Oceanospirillaceae</taxon>
        <taxon>Neptunomonas</taxon>
    </lineage>
</organism>
<feature type="binding site" evidence="8">
    <location>
        <position position="449"/>
    </location>
    <ligand>
        <name>L-aspartate</name>
        <dbReference type="ChEBI" id="CHEBI:29991"/>
    </ligand>
</feature>
<dbReference type="InterPro" id="IPR004115">
    <property type="entry name" value="GAD-like_sf"/>
</dbReference>
<evidence type="ECO:0000256" key="2">
    <source>
        <dbReference type="ARBA" id="ARBA00022490"/>
    </source>
</evidence>
<evidence type="ECO:0000256" key="3">
    <source>
        <dbReference type="ARBA" id="ARBA00022598"/>
    </source>
</evidence>
<dbReference type="OrthoDB" id="9802326at2"/>
<comment type="subcellular location">
    <subcellularLocation>
        <location evidence="8">Cytoplasm</location>
    </subcellularLocation>
</comment>
<dbReference type="PANTHER" id="PTHR22594:SF5">
    <property type="entry name" value="ASPARTATE--TRNA LIGASE, MITOCHONDRIAL"/>
    <property type="match status" value="1"/>
</dbReference>
<dbReference type="SUPFAM" id="SSF55681">
    <property type="entry name" value="Class II aaRS and biotin synthetases"/>
    <property type="match status" value="1"/>
</dbReference>
<dbReference type="GO" id="GO:0005737">
    <property type="term" value="C:cytoplasm"/>
    <property type="evidence" value="ECO:0007669"/>
    <property type="project" value="UniProtKB-SubCell"/>
</dbReference>
<dbReference type="Gene3D" id="3.30.1360.30">
    <property type="entry name" value="GAD-like domain"/>
    <property type="match status" value="1"/>
</dbReference>
<proteinExistence type="inferred from homology"/>
<comment type="catalytic activity">
    <reaction evidence="8">
        <text>tRNA(Asx) + L-aspartate + ATP = L-aspartyl-tRNA(Asx) + AMP + diphosphate</text>
        <dbReference type="Rhea" id="RHEA:18349"/>
        <dbReference type="Rhea" id="RHEA-COMP:9710"/>
        <dbReference type="Rhea" id="RHEA-COMP:9711"/>
        <dbReference type="ChEBI" id="CHEBI:29991"/>
        <dbReference type="ChEBI" id="CHEBI:30616"/>
        <dbReference type="ChEBI" id="CHEBI:33019"/>
        <dbReference type="ChEBI" id="CHEBI:78442"/>
        <dbReference type="ChEBI" id="CHEBI:78516"/>
        <dbReference type="ChEBI" id="CHEBI:456215"/>
        <dbReference type="EC" id="6.1.1.23"/>
    </reaction>
</comment>
<gene>
    <name evidence="8" type="primary">aspS</name>
    <name evidence="10" type="ORF">SAMN05216175_106235</name>
</gene>
<feature type="region of interest" description="Aspartate" evidence="8">
    <location>
        <begin position="197"/>
        <end position="200"/>
    </location>
</feature>
<dbReference type="PANTHER" id="PTHR22594">
    <property type="entry name" value="ASPARTYL/LYSYL-TRNA SYNTHETASE"/>
    <property type="match status" value="1"/>
</dbReference>
<comment type="function">
    <text evidence="8">Aspartyl-tRNA synthetase with relaxed tRNA specificity since it is able to aspartylate not only its cognate tRNA(Asp) but also tRNA(Asn). Reaction proceeds in two steps: L-aspartate is first activated by ATP to form Asp-AMP and then transferred to the acceptor end of tRNA(Asp/Asn).</text>
</comment>
<dbReference type="CDD" id="cd04317">
    <property type="entry name" value="EcAspRS_like_N"/>
    <property type="match status" value="1"/>
</dbReference>
<keyword evidence="2 8" id="KW-0963">Cytoplasm</keyword>
<dbReference type="EMBL" id="FOOU01000006">
    <property type="protein sequence ID" value="SFG42714.1"/>
    <property type="molecule type" value="Genomic_DNA"/>
</dbReference>
<dbReference type="GO" id="GO:0003676">
    <property type="term" value="F:nucleic acid binding"/>
    <property type="evidence" value="ECO:0007669"/>
    <property type="project" value="InterPro"/>
</dbReference>
<dbReference type="Pfam" id="PF01336">
    <property type="entry name" value="tRNA_anti-codon"/>
    <property type="match status" value="1"/>
</dbReference>
<keyword evidence="6 8" id="KW-0648">Protein biosynthesis</keyword>
<dbReference type="CDD" id="cd00777">
    <property type="entry name" value="AspRS_core"/>
    <property type="match status" value="1"/>
</dbReference>
<dbReference type="Gene3D" id="3.30.930.10">
    <property type="entry name" value="Bira Bifunctional Protein, Domain 2"/>
    <property type="match status" value="1"/>
</dbReference>
<feature type="site" description="Important for tRNA non-discrimination" evidence="8">
    <location>
        <position position="81"/>
    </location>
</feature>
<comment type="similarity">
    <text evidence="1 8">Belongs to the class-II aminoacyl-tRNA synthetase family. Type 1 subfamily.</text>
</comment>
<dbReference type="Gene3D" id="2.40.50.140">
    <property type="entry name" value="Nucleic acid-binding proteins"/>
    <property type="match status" value="1"/>
</dbReference>
<dbReference type="InterPro" id="IPR012340">
    <property type="entry name" value="NA-bd_OB-fold"/>
</dbReference>
<evidence type="ECO:0000256" key="8">
    <source>
        <dbReference type="HAMAP-Rule" id="MF_00044"/>
    </source>
</evidence>
<dbReference type="HAMAP" id="MF_00044">
    <property type="entry name" value="Asp_tRNA_synth_type1"/>
    <property type="match status" value="1"/>
</dbReference>
<keyword evidence="5 8" id="KW-0067">ATP-binding</keyword>
<evidence type="ECO:0000259" key="9">
    <source>
        <dbReference type="PROSITE" id="PS50862"/>
    </source>
</evidence>
<feature type="binding site" evidence="8">
    <location>
        <position position="482"/>
    </location>
    <ligand>
        <name>ATP</name>
        <dbReference type="ChEBI" id="CHEBI:30616"/>
    </ligand>
</feature>
<dbReference type="GO" id="GO:0006422">
    <property type="term" value="P:aspartyl-tRNA aminoacylation"/>
    <property type="evidence" value="ECO:0007669"/>
    <property type="project" value="UniProtKB-UniRule"/>
</dbReference>
<dbReference type="SUPFAM" id="SSF55261">
    <property type="entry name" value="GAD domain-like"/>
    <property type="match status" value="1"/>
</dbReference>
<dbReference type="InterPro" id="IPR004524">
    <property type="entry name" value="Asp-tRNA-ligase_1"/>
</dbReference>
<protein>
    <recommendedName>
        <fullName evidence="8">Aspartate--tRNA(Asp/Asn) ligase</fullName>
        <ecNumber evidence="8">6.1.1.23</ecNumber>
    </recommendedName>
    <alternativeName>
        <fullName evidence="8">Aspartyl-tRNA synthetase</fullName>
        <shortName evidence="8">AspRS</shortName>
    </alternativeName>
    <alternativeName>
        <fullName evidence="8">Non-discriminating aspartyl-tRNA synthetase</fullName>
        <shortName evidence="8">ND-AspRS</shortName>
    </alternativeName>
</protein>
<reference evidence="11" key="1">
    <citation type="submission" date="2016-10" db="EMBL/GenBank/DDBJ databases">
        <authorList>
            <person name="Varghese N."/>
            <person name="Submissions S."/>
        </authorList>
    </citation>
    <scope>NUCLEOTIDE SEQUENCE [LARGE SCALE GENOMIC DNA]</scope>
    <source>
        <strain evidence="11">CGMCC 1.10971</strain>
    </source>
</reference>
<dbReference type="GO" id="GO:0005524">
    <property type="term" value="F:ATP binding"/>
    <property type="evidence" value="ECO:0007669"/>
    <property type="project" value="UniProtKB-UniRule"/>
</dbReference>
<keyword evidence="4 8" id="KW-0547">Nucleotide-binding</keyword>
<feature type="site" description="Important for tRNA non-discrimination" evidence="8">
    <location>
        <position position="30"/>
    </location>
</feature>
<dbReference type="Proteomes" id="UP000198623">
    <property type="component" value="Unassembled WGS sequence"/>
</dbReference>
<feature type="binding site" evidence="8">
    <location>
        <position position="219"/>
    </location>
    <ligand>
        <name>L-aspartate</name>
        <dbReference type="ChEBI" id="CHEBI:29991"/>
    </ligand>
</feature>
<evidence type="ECO:0000313" key="11">
    <source>
        <dbReference type="Proteomes" id="UP000198623"/>
    </source>
</evidence>
<dbReference type="NCBIfam" id="TIGR00459">
    <property type="entry name" value="aspS_bact"/>
    <property type="match status" value="1"/>
</dbReference>
<dbReference type="Pfam" id="PF02938">
    <property type="entry name" value="GAD"/>
    <property type="match status" value="1"/>
</dbReference>
<dbReference type="GO" id="GO:0050560">
    <property type="term" value="F:aspartate-tRNA(Asn) ligase activity"/>
    <property type="evidence" value="ECO:0007669"/>
    <property type="project" value="UniProtKB-EC"/>
</dbReference>
<evidence type="ECO:0000256" key="7">
    <source>
        <dbReference type="ARBA" id="ARBA00023146"/>
    </source>
</evidence>
<feature type="binding site" evidence="8">
    <location>
        <position position="489"/>
    </location>
    <ligand>
        <name>L-aspartate</name>
        <dbReference type="ChEBI" id="CHEBI:29991"/>
    </ligand>
</feature>
<keyword evidence="3 8" id="KW-0436">Ligase</keyword>
<dbReference type="EC" id="6.1.1.23" evidence="8"/>
<sequence length="587" mass="65801">MRSHYCGDLRKEHIGEEITLMGWVHRRRDHGGVIFLDVRDRQGIAQVVFDPEREESFAIADSVRSEYVIEIKGLVRHRPDGTVNSDMPTGEIEVMGLELIILNKAETPPFPLDDHQKVGEDVRLRNRFIDLRRPEMQEKLRFRSKVTSEIRRYLDENGFLDIETPILTRATPEGARDYLVPSRTHEGSFFALPQSPQLFKQLLMVSGFDRYYQVAKCFRDEDLRADRQPEFTQIDIETSFMNEVEIMGIAETMIRKLFNELMAVDLGDFPQMPYAEAMRRYGSDKPDLRIPMELVDVADLMANIEFKVFAGPANDPNGRVAALKVPGGASLTRKQIDEYTKFVGIYGAKGLAYIKVNEVEKGAEGLQSPIVKFLGEEVAMQIVERLQAQNGDLIFFGADSEKIVNEAIGALRIKVGVDLDMLVSEWAPLWVVDFPMFEANSDGSLSALHHPFTAPSCSAQELEANPTTALSRAYDMVLNGTELGGGSIRIHAQDMQRTVFRTLGISDEEAEEKFGFLLNALKYGAPPHGGLAFGLDRLIMLMTGTDSIREVIAFPKTQSAACLLTDAPGVVSAAQLRELNIKLRRTP</sequence>
<dbReference type="NCBIfam" id="NF001750">
    <property type="entry name" value="PRK00476.1"/>
    <property type="match status" value="1"/>
</dbReference>
<dbReference type="GO" id="GO:0004815">
    <property type="term" value="F:aspartate-tRNA ligase activity"/>
    <property type="evidence" value="ECO:0007669"/>
    <property type="project" value="UniProtKB-UniRule"/>
</dbReference>
<dbReference type="InterPro" id="IPR047089">
    <property type="entry name" value="Asp-tRNA-ligase_1_N"/>
</dbReference>
<dbReference type="InterPro" id="IPR004364">
    <property type="entry name" value="Aa-tRNA-synt_II"/>
</dbReference>
<dbReference type="InterPro" id="IPR029351">
    <property type="entry name" value="GAD_dom"/>
</dbReference>
<evidence type="ECO:0000256" key="1">
    <source>
        <dbReference type="ARBA" id="ARBA00006303"/>
    </source>
</evidence>
<dbReference type="AlphaFoldDB" id="A0A1I2RPW7"/>
<feature type="domain" description="Aminoacyl-transfer RNA synthetases class-II family profile" evidence="9">
    <location>
        <begin position="140"/>
        <end position="555"/>
    </location>
</feature>
<dbReference type="InterPro" id="IPR002312">
    <property type="entry name" value="Asp/Asn-tRNA-synth_IIb"/>
</dbReference>
<feature type="binding site" evidence="8">
    <location>
        <position position="228"/>
    </location>
    <ligand>
        <name>ATP</name>
        <dbReference type="ChEBI" id="CHEBI:30616"/>
    </ligand>
</feature>
<evidence type="ECO:0000256" key="4">
    <source>
        <dbReference type="ARBA" id="ARBA00022741"/>
    </source>
</evidence>
<evidence type="ECO:0000256" key="5">
    <source>
        <dbReference type="ARBA" id="ARBA00022840"/>
    </source>
</evidence>
<dbReference type="STRING" id="1045558.SAMN05216175_106235"/>
<comment type="subunit">
    <text evidence="8">Homodimer.</text>
</comment>
<dbReference type="PRINTS" id="PR01042">
    <property type="entry name" value="TRNASYNTHASP"/>
</dbReference>
<dbReference type="InterPro" id="IPR047090">
    <property type="entry name" value="AspRS_core"/>
</dbReference>
<dbReference type="Pfam" id="PF00152">
    <property type="entry name" value="tRNA-synt_2"/>
    <property type="match status" value="1"/>
</dbReference>
<feature type="binding site" evidence="8">
    <location>
        <begin position="534"/>
        <end position="537"/>
    </location>
    <ligand>
        <name>ATP</name>
        <dbReference type="ChEBI" id="CHEBI:30616"/>
    </ligand>
</feature>